<keyword evidence="1" id="KW-0472">Membrane</keyword>
<accession>A0A915DDG8</accession>
<dbReference type="WBParaSite" id="jg1876">
    <property type="protein sequence ID" value="jg1876"/>
    <property type="gene ID" value="jg1876"/>
</dbReference>
<evidence type="ECO:0000256" key="1">
    <source>
        <dbReference type="SAM" id="Phobius"/>
    </source>
</evidence>
<sequence>MEPDDRIALAVVAARMAGSVLFVGTTVMNAERKAALAKHQFLLFDSMRNVPVFTGTPYKGRQFTPADPLVVIGYLNRDMLTDPENFSVEIDLADVRDNGYRIIQYGSTPTSQNRQQEGIKTTSRKQKISYQNNKAIYEDDELEYIADRAVRKRHIVCSLFVETAILQEDAVIVVGQITGRNQCLEYAEKLQRFVFLTPRA</sequence>
<keyword evidence="1" id="KW-0812">Transmembrane</keyword>
<dbReference type="AlphaFoldDB" id="A0A915DDG8"/>
<reference evidence="3" key="1">
    <citation type="submission" date="2022-11" db="UniProtKB">
        <authorList>
            <consortium name="WormBaseParasite"/>
        </authorList>
    </citation>
    <scope>IDENTIFICATION</scope>
</reference>
<dbReference type="Proteomes" id="UP000887574">
    <property type="component" value="Unplaced"/>
</dbReference>
<keyword evidence="1" id="KW-1133">Transmembrane helix</keyword>
<name>A0A915DDG8_9BILA</name>
<feature type="transmembrane region" description="Helical" evidence="1">
    <location>
        <begin position="6"/>
        <end position="28"/>
    </location>
</feature>
<keyword evidence="2" id="KW-1185">Reference proteome</keyword>
<protein>
    <submittedName>
        <fullName evidence="3">Uncharacterized protein</fullName>
    </submittedName>
</protein>
<evidence type="ECO:0000313" key="3">
    <source>
        <dbReference type="WBParaSite" id="jg1876"/>
    </source>
</evidence>
<proteinExistence type="predicted"/>
<evidence type="ECO:0000313" key="2">
    <source>
        <dbReference type="Proteomes" id="UP000887574"/>
    </source>
</evidence>
<organism evidence="2 3">
    <name type="scientific">Ditylenchus dipsaci</name>
    <dbReference type="NCBI Taxonomy" id="166011"/>
    <lineage>
        <taxon>Eukaryota</taxon>
        <taxon>Metazoa</taxon>
        <taxon>Ecdysozoa</taxon>
        <taxon>Nematoda</taxon>
        <taxon>Chromadorea</taxon>
        <taxon>Rhabditida</taxon>
        <taxon>Tylenchina</taxon>
        <taxon>Tylenchomorpha</taxon>
        <taxon>Sphaerularioidea</taxon>
        <taxon>Anguinidae</taxon>
        <taxon>Anguininae</taxon>
        <taxon>Ditylenchus</taxon>
    </lineage>
</organism>